<dbReference type="CDD" id="cd04793">
    <property type="entry name" value="LanC"/>
    <property type="match status" value="1"/>
</dbReference>
<comment type="caution">
    <text evidence="2">The sequence shown here is derived from an EMBL/GenBank/DDBJ whole genome shotgun (WGS) entry which is preliminary data.</text>
</comment>
<dbReference type="InterPro" id="IPR033889">
    <property type="entry name" value="LanC"/>
</dbReference>
<feature type="binding site" evidence="1">
    <location>
        <position position="313"/>
    </location>
    <ligand>
        <name>Zn(2+)</name>
        <dbReference type="ChEBI" id="CHEBI:29105"/>
    </ligand>
</feature>
<feature type="binding site" evidence="1">
    <location>
        <position position="263"/>
    </location>
    <ligand>
        <name>Zn(2+)</name>
        <dbReference type="ChEBI" id="CHEBI:29105"/>
    </ligand>
</feature>
<dbReference type="SMART" id="SM01260">
    <property type="entry name" value="LANC_like"/>
    <property type="match status" value="1"/>
</dbReference>
<dbReference type="Gene3D" id="1.50.10.20">
    <property type="match status" value="1"/>
</dbReference>
<accession>A0A840WCR9</accession>
<proteinExistence type="predicted"/>
<sequence>MTTRLTALLESLATPDTASAAPALCLATGHLGPALLHLMHDPDRAHPWIQAATSGGLTTDRATLFYGLPALAFVLSYAPEDRYTRDRALLTRHLTDLAHHRTRTAHQRIDQHRTPTYSEYDLISGLTGIGVALMRTAPHSTALEQVLTYLVRLTEPLPTDQGHKPGWWVHHDPRMINDPAFPHGHMNLGMAHGISGVLAFLSLNHRAGRHVPGQQGAIRRLCETLDLWQRSDTHGSWWPGWVTTPHPEQQPQPLNRPGPPSWCYGTPGIARARQLAGRALQDYTLQHTAEHALLACVQRANHQNSSNDDGLCHGSSGLLQTLLRATHDHATTTQANELAQATDEIQAALMKSPRSGEATDIGLLEGRTGTALVLSTRTGSHTPAWDTLLLLADEPHHAHEPAPIRARTSRA</sequence>
<dbReference type="Pfam" id="PF05147">
    <property type="entry name" value="LANC_like"/>
    <property type="match status" value="1"/>
</dbReference>
<dbReference type="AlphaFoldDB" id="A0A840WCR9"/>
<reference evidence="2 3" key="1">
    <citation type="submission" date="2020-08" db="EMBL/GenBank/DDBJ databases">
        <title>Sequencing the genomes of 1000 actinobacteria strains.</title>
        <authorList>
            <person name="Klenk H.-P."/>
        </authorList>
    </citation>
    <scope>NUCLEOTIDE SEQUENCE [LARGE SCALE GENOMIC DNA]</scope>
    <source>
        <strain evidence="2 3">DSM 44598</strain>
    </source>
</reference>
<dbReference type="PRINTS" id="PR01955">
    <property type="entry name" value="LANCFRANKIA"/>
</dbReference>
<protein>
    <recommendedName>
        <fullName evidence="4">Lanthionine synthetase</fullName>
    </recommendedName>
</protein>
<dbReference type="RefSeq" id="WP_184368806.1">
    <property type="nucleotide sequence ID" value="NZ_BAAAKM010000063.1"/>
</dbReference>
<evidence type="ECO:0000313" key="3">
    <source>
        <dbReference type="Proteomes" id="UP000579647"/>
    </source>
</evidence>
<evidence type="ECO:0000313" key="2">
    <source>
        <dbReference type="EMBL" id="MBB5494799.1"/>
    </source>
</evidence>
<evidence type="ECO:0008006" key="4">
    <source>
        <dbReference type="Google" id="ProtNLM"/>
    </source>
</evidence>
<evidence type="ECO:0000256" key="1">
    <source>
        <dbReference type="PIRSR" id="PIRSR607822-1"/>
    </source>
</evidence>
<name>A0A840WCR9_9ACTN</name>
<dbReference type="SUPFAM" id="SSF158745">
    <property type="entry name" value="LanC-like"/>
    <property type="match status" value="1"/>
</dbReference>
<dbReference type="InterPro" id="IPR007822">
    <property type="entry name" value="LANC-like"/>
</dbReference>
<keyword evidence="3" id="KW-1185">Reference proteome</keyword>
<dbReference type="GO" id="GO:0031179">
    <property type="term" value="P:peptide modification"/>
    <property type="evidence" value="ECO:0007669"/>
    <property type="project" value="InterPro"/>
</dbReference>
<feature type="binding site" evidence="1">
    <location>
        <position position="312"/>
    </location>
    <ligand>
        <name>Zn(2+)</name>
        <dbReference type="ChEBI" id="CHEBI:29105"/>
    </ligand>
</feature>
<keyword evidence="1" id="KW-0479">Metal-binding</keyword>
<dbReference type="EMBL" id="JACHDO010000001">
    <property type="protein sequence ID" value="MBB5494799.1"/>
    <property type="molecule type" value="Genomic_DNA"/>
</dbReference>
<gene>
    <name evidence="2" type="ORF">HNR07_005936</name>
</gene>
<organism evidence="2 3">
    <name type="scientific">Nocardiopsis metallicus</name>
    <dbReference type="NCBI Taxonomy" id="179819"/>
    <lineage>
        <taxon>Bacteria</taxon>
        <taxon>Bacillati</taxon>
        <taxon>Actinomycetota</taxon>
        <taxon>Actinomycetes</taxon>
        <taxon>Streptosporangiales</taxon>
        <taxon>Nocardiopsidaceae</taxon>
        <taxon>Nocardiopsis</taxon>
    </lineage>
</organism>
<dbReference type="GO" id="GO:0046872">
    <property type="term" value="F:metal ion binding"/>
    <property type="evidence" value="ECO:0007669"/>
    <property type="project" value="UniProtKB-KW"/>
</dbReference>
<dbReference type="PRINTS" id="PR01950">
    <property type="entry name" value="LANCSUPER"/>
</dbReference>
<keyword evidence="1" id="KW-0862">Zinc</keyword>
<dbReference type="Proteomes" id="UP000579647">
    <property type="component" value="Unassembled WGS sequence"/>
</dbReference>